<dbReference type="SUPFAM" id="SSF47413">
    <property type="entry name" value="lambda repressor-like DNA-binding domains"/>
    <property type="match status" value="1"/>
</dbReference>
<evidence type="ECO:0000259" key="2">
    <source>
        <dbReference type="PROSITE" id="PS50943"/>
    </source>
</evidence>
<accession>A0ABR7HRJ6</accession>
<protein>
    <submittedName>
        <fullName evidence="3">Helix-turn-helix transcriptional regulator</fullName>
    </submittedName>
</protein>
<dbReference type="Gene3D" id="1.10.260.40">
    <property type="entry name" value="lambda repressor-like DNA-binding domains"/>
    <property type="match status" value="1"/>
</dbReference>
<evidence type="ECO:0000313" key="3">
    <source>
        <dbReference type="EMBL" id="MBC5730115.1"/>
    </source>
</evidence>
<gene>
    <name evidence="3" type="ORF">H8S34_04615</name>
</gene>
<dbReference type="SMART" id="SM00530">
    <property type="entry name" value="HTH_XRE"/>
    <property type="match status" value="1"/>
</dbReference>
<keyword evidence="4" id="KW-1185">Reference proteome</keyword>
<comment type="caution">
    <text evidence="3">The sequence shown here is derived from an EMBL/GenBank/DDBJ whole genome shotgun (WGS) entry which is preliminary data.</text>
</comment>
<dbReference type="CDD" id="cd00093">
    <property type="entry name" value="HTH_XRE"/>
    <property type="match status" value="1"/>
</dbReference>
<dbReference type="RefSeq" id="WP_186963172.1">
    <property type="nucleotide sequence ID" value="NZ_JACOPR010000002.1"/>
</dbReference>
<dbReference type="PANTHER" id="PTHR46558:SF11">
    <property type="entry name" value="HTH-TYPE TRANSCRIPTIONAL REGULATOR XRE"/>
    <property type="match status" value="1"/>
</dbReference>
<evidence type="ECO:0000256" key="1">
    <source>
        <dbReference type="ARBA" id="ARBA00023125"/>
    </source>
</evidence>
<dbReference type="PANTHER" id="PTHR46558">
    <property type="entry name" value="TRACRIPTIONAL REGULATORY PROTEIN-RELATED-RELATED"/>
    <property type="match status" value="1"/>
</dbReference>
<feature type="domain" description="HTH cro/C1-type" evidence="2">
    <location>
        <begin position="8"/>
        <end position="62"/>
    </location>
</feature>
<reference evidence="3 4" key="1">
    <citation type="submission" date="2020-08" db="EMBL/GenBank/DDBJ databases">
        <title>Genome public.</title>
        <authorList>
            <person name="Liu C."/>
            <person name="Sun Q."/>
        </authorList>
    </citation>
    <scope>NUCLEOTIDE SEQUENCE [LARGE SCALE GENOMIC DNA]</scope>
    <source>
        <strain evidence="3 4">New-38</strain>
    </source>
</reference>
<keyword evidence="1" id="KW-0238">DNA-binding</keyword>
<dbReference type="Pfam" id="PF01381">
    <property type="entry name" value="HTH_3"/>
    <property type="match status" value="1"/>
</dbReference>
<dbReference type="Proteomes" id="UP000660021">
    <property type="component" value="Unassembled WGS sequence"/>
</dbReference>
<dbReference type="InterPro" id="IPR001387">
    <property type="entry name" value="Cro/C1-type_HTH"/>
</dbReference>
<organism evidence="3 4">
    <name type="scientific">Pseudoflavonifractor hominis</name>
    <dbReference type="NCBI Taxonomy" id="2763059"/>
    <lineage>
        <taxon>Bacteria</taxon>
        <taxon>Bacillati</taxon>
        <taxon>Bacillota</taxon>
        <taxon>Clostridia</taxon>
        <taxon>Eubacteriales</taxon>
        <taxon>Oscillospiraceae</taxon>
        <taxon>Pseudoflavonifractor</taxon>
    </lineage>
</organism>
<name>A0ABR7HRJ6_9FIRM</name>
<proteinExistence type="predicted"/>
<dbReference type="EMBL" id="JACOPR010000002">
    <property type="protein sequence ID" value="MBC5730115.1"/>
    <property type="molecule type" value="Genomic_DNA"/>
</dbReference>
<dbReference type="PROSITE" id="PS50943">
    <property type="entry name" value="HTH_CROC1"/>
    <property type="match status" value="1"/>
</dbReference>
<evidence type="ECO:0000313" key="4">
    <source>
        <dbReference type="Proteomes" id="UP000660021"/>
    </source>
</evidence>
<dbReference type="InterPro" id="IPR010982">
    <property type="entry name" value="Lambda_DNA-bd_dom_sf"/>
</dbReference>
<sequence length="69" mass="7884">MKMLAQRLLTLRKQHCLKQTEAAQALGLSISAYCRYEYGEREPTASTIVRMARYFGVSADYLLGLRDEP</sequence>